<keyword evidence="2" id="KW-0449">Lipoprotein</keyword>
<dbReference type="Proteomes" id="UP000220102">
    <property type="component" value="Unassembled WGS sequence"/>
</dbReference>
<organism evidence="2 3">
    <name type="scientific">Longibacter salinarum</name>
    <dbReference type="NCBI Taxonomy" id="1850348"/>
    <lineage>
        <taxon>Bacteria</taxon>
        <taxon>Pseudomonadati</taxon>
        <taxon>Rhodothermota</taxon>
        <taxon>Rhodothermia</taxon>
        <taxon>Rhodothermales</taxon>
        <taxon>Salisaetaceae</taxon>
        <taxon>Longibacter</taxon>
    </lineage>
</organism>
<dbReference type="PROSITE" id="PS51257">
    <property type="entry name" value="PROKAR_LIPOPROTEIN"/>
    <property type="match status" value="1"/>
</dbReference>
<name>A0A2A8D0X7_9BACT</name>
<protein>
    <submittedName>
        <fullName evidence="2">SusD/RagB family nutrient-binding outer membrane lipoprotein</fullName>
    </submittedName>
</protein>
<dbReference type="Pfam" id="PF12771">
    <property type="entry name" value="SusD-like_2"/>
    <property type="match status" value="1"/>
</dbReference>
<evidence type="ECO:0000313" key="2">
    <source>
        <dbReference type="EMBL" id="PEN14544.1"/>
    </source>
</evidence>
<evidence type="ECO:0000313" key="3">
    <source>
        <dbReference type="Proteomes" id="UP000220102"/>
    </source>
</evidence>
<accession>A0A2A8D0X7</accession>
<dbReference type="AlphaFoldDB" id="A0A2A8D0X7"/>
<proteinExistence type="predicted"/>
<evidence type="ECO:0000256" key="1">
    <source>
        <dbReference type="SAM" id="MobiDB-lite"/>
    </source>
</evidence>
<keyword evidence="3" id="KW-1185">Reference proteome</keyword>
<dbReference type="SUPFAM" id="SSF48452">
    <property type="entry name" value="TPR-like"/>
    <property type="match status" value="1"/>
</dbReference>
<sequence length="508" mass="56554">MRRFTTPLHLIIGALVLAVTVSACDLTKMNENPNASTSPDVDALMANAMRDFSNFYYDDEFTMRGSNLLAQYTTQNFYPTESTYAAFPRPWDEIYYPLNDLKTVIELNREDPTISASPDNYIAVSQISQSFMFHVLTDYYGDVPFNEALAGQENFAPAYTPQSEIYPSLLDSLDTAIGNIDASAPGPGGDVIFGGDMEKWERFANSLKLRIAMRMESQNGASGVLDTQSVYDNAMQSNDDNAYFQFTTSAEHRSDIYENRFVAGRDDFDASDRFVNALQQYSTTDPRAEVYFQTDINGGYTGFPYGLQQPAAQDLYSSNLPSETFSRPGDRFSADAAEGLWMNYDETLFIKAEAIDKGYISGNRDAVFEDAIRASIARWDLDPNSAQADAYIAEVMSDVSNNGFDQVLGEQKWIAFYFQGVQGWSTWRRLDFEGWILPPTGGNQGAYATAGESGVPLRYDYPQSEFSLNGDNVTEAATSQFGGTQSETPIGRIWWDTNPPPSEVNVPN</sequence>
<feature type="region of interest" description="Disordered" evidence="1">
    <location>
        <begin position="481"/>
        <end position="508"/>
    </location>
</feature>
<gene>
    <name evidence="2" type="ORF">CRI94_05835</name>
</gene>
<reference evidence="2 3" key="1">
    <citation type="submission" date="2017-10" db="EMBL/GenBank/DDBJ databases">
        <title>Draft genome of Longibacter Salinarum.</title>
        <authorList>
            <person name="Goh K.M."/>
            <person name="Shamsir M.S."/>
            <person name="Lim S.W."/>
        </authorList>
    </citation>
    <scope>NUCLEOTIDE SEQUENCE [LARGE SCALE GENOMIC DNA]</scope>
    <source>
        <strain evidence="2 3">KCTC 52045</strain>
    </source>
</reference>
<dbReference type="EMBL" id="PDEQ01000002">
    <property type="protein sequence ID" value="PEN14544.1"/>
    <property type="molecule type" value="Genomic_DNA"/>
</dbReference>
<dbReference type="OrthoDB" id="725917at2"/>
<dbReference type="RefSeq" id="WP_098074717.1">
    <property type="nucleotide sequence ID" value="NZ_PDEQ01000002.1"/>
</dbReference>
<dbReference type="InterPro" id="IPR041662">
    <property type="entry name" value="SusD-like_2"/>
</dbReference>
<comment type="caution">
    <text evidence="2">The sequence shown here is derived from an EMBL/GenBank/DDBJ whole genome shotgun (WGS) entry which is preliminary data.</text>
</comment>
<dbReference type="InterPro" id="IPR011990">
    <property type="entry name" value="TPR-like_helical_dom_sf"/>
</dbReference>
<dbReference type="Gene3D" id="1.25.40.390">
    <property type="match status" value="1"/>
</dbReference>